<feature type="transmembrane region" description="Helical" evidence="1">
    <location>
        <begin position="157"/>
        <end position="180"/>
    </location>
</feature>
<accession>A0A1X6WLR7</accession>
<dbReference type="InterPro" id="IPR021359">
    <property type="entry name" value="DUF2812"/>
</dbReference>
<feature type="transmembrane region" description="Helical" evidence="1">
    <location>
        <begin position="118"/>
        <end position="137"/>
    </location>
</feature>
<keyword evidence="1" id="KW-0812">Transmembrane</keyword>
<sequence length="228" mass="26759">MVIGDKKYIYSKGLAFYAELESQRLEKELANGWLIESINFLGWYKLKKIKKEEAHMVIDFFPDKKAELVDYLEFYQASGWNKVASYRNRYFVFKAPINTESVYTDEESYTTRIKKESIWFMLNSLIVSVFGIIWLFLLNSQKFGIGFSEENFWYGFLQGIGVALLSFPLLILILIIYYKVVYLRRSSYFKKPENYAKKQRFIRDIFVTMLIGAIVGGLLGFLFGINSI</sequence>
<dbReference type="EMBL" id="FWFD01000007">
    <property type="protein sequence ID" value="SLM85217.1"/>
    <property type="molecule type" value="Genomic_DNA"/>
</dbReference>
<feature type="transmembrane region" description="Helical" evidence="1">
    <location>
        <begin position="201"/>
        <end position="225"/>
    </location>
</feature>
<keyword evidence="1" id="KW-0472">Membrane</keyword>
<evidence type="ECO:0000256" key="1">
    <source>
        <dbReference type="SAM" id="Phobius"/>
    </source>
</evidence>
<keyword evidence="3" id="KW-1185">Reference proteome</keyword>
<dbReference type="Pfam" id="PF11193">
    <property type="entry name" value="DUF2812"/>
    <property type="match status" value="1"/>
</dbReference>
<name>A0A1X6WLR7_9ENTE</name>
<reference evidence="3" key="1">
    <citation type="submission" date="2017-02" db="EMBL/GenBank/DDBJ databases">
        <authorList>
            <person name="Dridi B."/>
        </authorList>
    </citation>
    <scope>NUCLEOTIDE SEQUENCE [LARGE SCALE GENOMIC DNA]</scope>
    <source>
        <strain evidence="3">bH819</strain>
    </source>
</reference>
<organism evidence="2 3">
    <name type="scientific">Vagococcus fluvialis bH819</name>
    <dbReference type="NCBI Taxonomy" id="1255619"/>
    <lineage>
        <taxon>Bacteria</taxon>
        <taxon>Bacillati</taxon>
        <taxon>Bacillota</taxon>
        <taxon>Bacilli</taxon>
        <taxon>Lactobacillales</taxon>
        <taxon>Enterococcaceae</taxon>
        <taxon>Vagococcus</taxon>
    </lineage>
</organism>
<proteinExistence type="predicted"/>
<keyword evidence="1" id="KW-1133">Transmembrane helix</keyword>
<dbReference type="OrthoDB" id="1928173at2"/>
<evidence type="ECO:0000313" key="3">
    <source>
        <dbReference type="Proteomes" id="UP000195918"/>
    </source>
</evidence>
<gene>
    <name evidence="2" type="ORF">FM121_03900</name>
</gene>
<dbReference type="AlphaFoldDB" id="A0A1X6WLR7"/>
<protein>
    <recommendedName>
        <fullName evidence="4">DUF2812 domain-containing protein</fullName>
    </recommendedName>
</protein>
<dbReference type="Proteomes" id="UP000195918">
    <property type="component" value="Unassembled WGS sequence"/>
</dbReference>
<dbReference type="RefSeq" id="WP_086950848.1">
    <property type="nucleotide sequence ID" value="NZ_FWFD01000007.1"/>
</dbReference>
<evidence type="ECO:0000313" key="2">
    <source>
        <dbReference type="EMBL" id="SLM85217.1"/>
    </source>
</evidence>
<evidence type="ECO:0008006" key="4">
    <source>
        <dbReference type="Google" id="ProtNLM"/>
    </source>
</evidence>